<protein>
    <submittedName>
        <fullName evidence="1">Efflux RND transporter permease subunit</fullName>
    </submittedName>
</protein>
<dbReference type="InterPro" id="IPR027463">
    <property type="entry name" value="AcrB_DN_DC_subdom"/>
</dbReference>
<dbReference type="Gene3D" id="3.30.2090.10">
    <property type="entry name" value="Multidrug efflux transporter AcrB TolC docking domain, DN and DC subdomains"/>
    <property type="match status" value="1"/>
</dbReference>
<feature type="non-terminal residue" evidence="1">
    <location>
        <position position="114"/>
    </location>
</feature>
<comment type="caution">
    <text evidence="1">The sequence shown here is derived from an EMBL/GenBank/DDBJ whole genome shotgun (WGS) entry which is preliminary data.</text>
</comment>
<accession>A0A6G3X888</accession>
<dbReference type="PANTHER" id="PTHR32063">
    <property type="match status" value="1"/>
</dbReference>
<name>A0A6G3X888_9ACTN</name>
<reference evidence="1" key="1">
    <citation type="submission" date="2020-01" db="EMBL/GenBank/DDBJ databases">
        <title>Insect and environment-associated Actinomycetes.</title>
        <authorList>
            <person name="Currrie C."/>
            <person name="Chevrette M."/>
            <person name="Carlson C."/>
            <person name="Stubbendieck R."/>
            <person name="Wendt-Pienkowski E."/>
        </authorList>
    </citation>
    <scope>NUCLEOTIDE SEQUENCE</scope>
    <source>
        <strain evidence="1">SID7499</strain>
    </source>
</reference>
<evidence type="ECO:0000313" key="1">
    <source>
        <dbReference type="EMBL" id="NEE13914.1"/>
    </source>
</evidence>
<dbReference type="EMBL" id="JAAGMN010004899">
    <property type="protein sequence ID" value="NEE13914.1"/>
    <property type="molecule type" value="Genomic_DNA"/>
</dbReference>
<dbReference type="PANTHER" id="PTHR32063:SF0">
    <property type="entry name" value="SWARMING MOTILITY PROTEIN SWRC"/>
    <property type="match status" value="1"/>
</dbReference>
<sequence>TERDVVIRSSAPAATMAELKALPLGPVKLGDIADVKVVPGPVSMTRIDGQRSATITAKPIGDNTGAVSTDLAKKIDALDLPEGATATIGGVTEDQNEAFAQLGLAMLAAIAIVF</sequence>
<feature type="non-terminal residue" evidence="1">
    <location>
        <position position="1"/>
    </location>
</feature>
<dbReference type="Pfam" id="PF00873">
    <property type="entry name" value="ACR_tran"/>
    <property type="match status" value="1"/>
</dbReference>
<dbReference type="Gene3D" id="3.30.70.1440">
    <property type="entry name" value="Multidrug efflux transporter AcrB pore domain"/>
    <property type="match status" value="1"/>
</dbReference>
<dbReference type="Gene3D" id="1.20.1640.10">
    <property type="entry name" value="Multidrug efflux transporter AcrB transmembrane domain"/>
    <property type="match status" value="1"/>
</dbReference>
<proteinExistence type="predicted"/>
<organism evidence="1">
    <name type="scientific">Streptomyces sp. SID7499</name>
    <dbReference type="NCBI Taxonomy" id="2706086"/>
    <lineage>
        <taxon>Bacteria</taxon>
        <taxon>Bacillati</taxon>
        <taxon>Actinomycetota</taxon>
        <taxon>Actinomycetes</taxon>
        <taxon>Kitasatosporales</taxon>
        <taxon>Streptomycetaceae</taxon>
        <taxon>Streptomyces</taxon>
    </lineage>
</organism>
<dbReference type="GO" id="GO:0042910">
    <property type="term" value="F:xenobiotic transmembrane transporter activity"/>
    <property type="evidence" value="ECO:0007669"/>
    <property type="project" value="TreeGrafter"/>
</dbReference>
<dbReference type="AlphaFoldDB" id="A0A6G3X888"/>
<dbReference type="SUPFAM" id="SSF82866">
    <property type="entry name" value="Multidrug efflux transporter AcrB transmembrane domain"/>
    <property type="match status" value="1"/>
</dbReference>
<gene>
    <name evidence="1" type="ORF">G3M58_46590</name>
</gene>
<dbReference type="InterPro" id="IPR001036">
    <property type="entry name" value="Acrflvin-R"/>
</dbReference>
<dbReference type="GO" id="GO:0005886">
    <property type="term" value="C:plasma membrane"/>
    <property type="evidence" value="ECO:0007669"/>
    <property type="project" value="TreeGrafter"/>
</dbReference>